<protein>
    <recommendedName>
        <fullName evidence="6 7">Large ribosomal subunit protein uL18</fullName>
    </recommendedName>
</protein>
<dbReference type="SUPFAM" id="SSF53137">
    <property type="entry name" value="Translational machinery components"/>
    <property type="match status" value="1"/>
</dbReference>
<dbReference type="Gene3D" id="3.30.420.100">
    <property type="match status" value="1"/>
</dbReference>
<name>A0A6N4R4T9_BLAVI</name>
<comment type="similarity">
    <text evidence="1 7">Belongs to the universal ribosomal protein uL18 family.</text>
</comment>
<evidence type="ECO:0000256" key="3">
    <source>
        <dbReference type="ARBA" id="ARBA00022884"/>
    </source>
</evidence>
<dbReference type="GO" id="GO:1990904">
    <property type="term" value="C:ribonucleoprotein complex"/>
    <property type="evidence" value="ECO:0007669"/>
    <property type="project" value="UniProtKB-KW"/>
</dbReference>
<organism evidence="8 9">
    <name type="scientific">Blastochloris viridis</name>
    <name type="common">Rhodopseudomonas viridis</name>
    <dbReference type="NCBI Taxonomy" id="1079"/>
    <lineage>
        <taxon>Bacteria</taxon>
        <taxon>Pseudomonadati</taxon>
        <taxon>Pseudomonadota</taxon>
        <taxon>Alphaproteobacteria</taxon>
        <taxon>Hyphomicrobiales</taxon>
        <taxon>Blastochloridaceae</taxon>
        <taxon>Blastochloris</taxon>
    </lineage>
</organism>
<evidence type="ECO:0000256" key="1">
    <source>
        <dbReference type="ARBA" id="ARBA00007116"/>
    </source>
</evidence>
<evidence type="ECO:0000313" key="8">
    <source>
        <dbReference type="EMBL" id="TKW61783.1"/>
    </source>
</evidence>
<dbReference type="InterPro" id="IPR057268">
    <property type="entry name" value="Ribosomal_L18"/>
</dbReference>
<comment type="subunit">
    <text evidence="7">Part of the 50S ribosomal subunit; part of the 5S rRNA/L5/L18/L25 subcomplex. Contacts the 5S and 23S rRNAs.</text>
</comment>
<comment type="caution">
    <text evidence="8">The sequence shown here is derived from an EMBL/GenBank/DDBJ whole genome shotgun (WGS) entry which is preliminary data.</text>
</comment>
<dbReference type="EMBL" id="VAFM01000001">
    <property type="protein sequence ID" value="TKW61783.1"/>
    <property type="molecule type" value="Genomic_DNA"/>
</dbReference>
<dbReference type="CDD" id="cd00432">
    <property type="entry name" value="Ribosomal_L18_L5e"/>
    <property type="match status" value="1"/>
</dbReference>
<keyword evidence="4 7" id="KW-0689">Ribosomal protein</keyword>
<dbReference type="Pfam" id="PF00861">
    <property type="entry name" value="Ribosomal_L18p"/>
    <property type="match status" value="1"/>
</dbReference>
<accession>A0A6N4R4T9</accession>
<evidence type="ECO:0000313" key="9">
    <source>
        <dbReference type="Proteomes" id="UP000320948"/>
    </source>
</evidence>
<evidence type="ECO:0000256" key="5">
    <source>
        <dbReference type="ARBA" id="ARBA00023274"/>
    </source>
</evidence>
<proteinExistence type="inferred from homology"/>
<keyword evidence="2 7" id="KW-0699">rRNA-binding</keyword>
<dbReference type="GO" id="GO:0003735">
    <property type="term" value="F:structural constituent of ribosome"/>
    <property type="evidence" value="ECO:0007669"/>
    <property type="project" value="InterPro"/>
</dbReference>
<evidence type="ECO:0000256" key="2">
    <source>
        <dbReference type="ARBA" id="ARBA00022730"/>
    </source>
</evidence>
<keyword evidence="3 7" id="KW-0694">RNA-binding</keyword>
<dbReference type="InterPro" id="IPR005484">
    <property type="entry name" value="Ribosomal_uL18_bac/plant/anim"/>
</dbReference>
<comment type="function">
    <text evidence="7">This is one of the proteins that bind and probably mediate the attachment of the 5S RNA into the large ribosomal subunit, where it forms part of the central protuberance.</text>
</comment>
<dbReference type="FunFam" id="3.30.420.100:FF:000001">
    <property type="entry name" value="50S ribosomal protein L18"/>
    <property type="match status" value="1"/>
</dbReference>
<keyword evidence="5 7" id="KW-0687">Ribonucleoprotein</keyword>
<dbReference type="GO" id="GO:0006412">
    <property type="term" value="P:translation"/>
    <property type="evidence" value="ECO:0007669"/>
    <property type="project" value="UniProtKB-UniRule"/>
</dbReference>
<dbReference type="GO" id="GO:0008097">
    <property type="term" value="F:5S rRNA binding"/>
    <property type="evidence" value="ECO:0007669"/>
    <property type="project" value="TreeGrafter"/>
</dbReference>
<gene>
    <name evidence="7" type="primary">rplR</name>
    <name evidence="8" type="ORF">DI628_03965</name>
</gene>
<dbReference type="Proteomes" id="UP000320948">
    <property type="component" value="Unassembled WGS sequence"/>
</dbReference>
<dbReference type="GO" id="GO:0005737">
    <property type="term" value="C:cytoplasm"/>
    <property type="evidence" value="ECO:0007669"/>
    <property type="project" value="UniProtKB-ARBA"/>
</dbReference>
<dbReference type="NCBIfam" id="TIGR00060">
    <property type="entry name" value="L18_bact"/>
    <property type="match status" value="1"/>
</dbReference>
<dbReference type="InterPro" id="IPR004389">
    <property type="entry name" value="Ribosomal_uL18_bac-type"/>
</dbReference>
<dbReference type="HAMAP" id="MF_01337_B">
    <property type="entry name" value="Ribosomal_uL18_B"/>
    <property type="match status" value="1"/>
</dbReference>
<reference evidence="8 9" key="1">
    <citation type="journal article" date="2017" name="Nat. Commun.">
        <title>In situ click chemistry generation of cyclooxygenase-2 inhibitors.</title>
        <authorList>
            <person name="Bhardwaj A."/>
            <person name="Kaur J."/>
            <person name="Wuest M."/>
            <person name="Wuest F."/>
        </authorList>
    </citation>
    <scope>NUCLEOTIDE SEQUENCE [LARGE SCALE GENOMIC DNA]</scope>
    <source>
        <strain evidence="8">S2_018_000_R2_106</strain>
    </source>
</reference>
<evidence type="ECO:0000256" key="6">
    <source>
        <dbReference type="ARBA" id="ARBA00035197"/>
    </source>
</evidence>
<dbReference type="PANTHER" id="PTHR12899">
    <property type="entry name" value="39S RIBOSOMAL PROTEIN L18, MITOCHONDRIAL"/>
    <property type="match status" value="1"/>
</dbReference>
<evidence type="ECO:0000256" key="7">
    <source>
        <dbReference type="HAMAP-Rule" id="MF_01337"/>
    </source>
</evidence>
<dbReference type="GO" id="GO:0005840">
    <property type="term" value="C:ribosome"/>
    <property type="evidence" value="ECO:0007669"/>
    <property type="project" value="UniProtKB-KW"/>
</dbReference>
<dbReference type="AlphaFoldDB" id="A0A6N4R4T9"/>
<evidence type="ECO:0000256" key="4">
    <source>
        <dbReference type="ARBA" id="ARBA00022980"/>
    </source>
</evidence>
<sequence length="121" mass="13492">MTILRETSTERRARRVRHKLRQASPGKLRMSVYRSNMNLAVQIIDDTKGVTLVSATTMEKKLRGTVKNGRGMEAAEMIGKTIGERASKAGISEVYFDRGSYRFTGRLRVLADAARAAGLKF</sequence>
<dbReference type="PANTHER" id="PTHR12899:SF3">
    <property type="entry name" value="LARGE RIBOSOMAL SUBUNIT PROTEIN UL18M"/>
    <property type="match status" value="1"/>
</dbReference>